<protein>
    <submittedName>
        <fullName evidence="1">Uncharacterized protein</fullName>
    </submittedName>
</protein>
<keyword evidence="2" id="KW-1185">Reference proteome</keyword>
<reference evidence="1 2" key="1">
    <citation type="submission" date="2022-04" db="EMBL/GenBank/DDBJ databases">
        <title>Spirosoma sp. strain RP8 genome sequencing and assembly.</title>
        <authorList>
            <person name="Jung Y."/>
        </authorList>
    </citation>
    <scope>NUCLEOTIDE SEQUENCE [LARGE SCALE GENOMIC DNA]</scope>
    <source>
        <strain evidence="1 2">RP8</strain>
    </source>
</reference>
<comment type="caution">
    <text evidence="1">The sequence shown here is derived from an EMBL/GenBank/DDBJ whole genome shotgun (WGS) entry which is preliminary data.</text>
</comment>
<accession>A0ABT0HIR0</accession>
<dbReference type="EMBL" id="JALPRF010000002">
    <property type="protein sequence ID" value="MCK8492044.1"/>
    <property type="molecule type" value="Genomic_DNA"/>
</dbReference>
<evidence type="ECO:0000313" key="1">
    <source>
        <dbReference type="EMBL" id="MCK8492044.1"/>
    </source>
</evidence>
<dbReference type="Proteomes" id="UP001202180">
    <property type="component" value="Unassembled WGS sequence"/>
</dbReference>
<dbReference type="RefSeq" id="WP_232560633.1">
    <property type="nucleotide sequence ID" value="NZ_JALPRF010000002.1"/>
</dbReference>
<name>A0ABT0HIR0_9BACT</name>
<evidence type="ECO:0000313" key="2">
    <source>
        <dbReference type="Proteomes" id="UP001202180"/>
    </source>
</evidence>
<organism evidence="1 2">
    <name type="scientific">Spirosoma liriopis</name>
    <dbReference type="NCBI Taxonomy" id="2937440"/>
    <lineage>
        <taxon>Bacteria</taxon>
        <taxon>Pseudomonadati</taxon>
        <taxon>Bacteroidota</taxon>
        <taxon>Cytophagia</taxon>
        <taxon>Cytophagales</taxon>
        <taxon>Cytophagaceae</taxon>
        <taxon>Spirosoma</taxon>
    </lineage>
</organism>
<proteinExistence type="predicted"/>
<sequence>MIRFVTYLMHLQLFRQTPDFLILLQLWRAPDLNRLEIRLGHVDKYKSSRACNHNAFVQVNYDG</sequence>
<gene>
    <name evidence="1" type="ORF">M0L20_09305</name>
</gene>